<keyword evidence="4" id="KW-1185">Reference proteome</keyword>
<dbReference type="RefSeq" id="WP_207330387.1">
    <property type="nucleotide sequence ID" value="NZ_JAFMYW010000005.1"/>
</dbReference>
<reference evidence="3 4" key="1">
    <citation type="submission" date="2021-03" db="EMBL/GenBank/DDBJ databases">
        <title>Fibrella sp. HMF5405 genome sequencing and assembly.</title>
        <authorList>
            <person name="Kang H."/>
            <person name="Kim H."/>
            <person name="Bae S."/>
            <person name="Joh K."/>
        </authorList>
    </citation>
    <scope>NUCLEOTIDE SEQUENCE [LARGE SCALE GENOMIC DNA]</scope>
    <source>
        <strain evidence="3 4">HMF5405</strain>
    </source>
</reference>
<evidence type="ECO:0000259" key="2">
    <source>
        <dbReference type="Pfam" id="PF19081"/>
    </source>
</evidence>
<protein>
    <recommendedName>
        <fullName evidence="2">Ig-like domain-containing protein</fullName>
    </recommendedName>
</protein>
<comment type="caution">
    <text evidence="3">The sequence shown here is derived from an EMBL/GenBank/DDBJ whole genome shotgun (WGS) entry which is preliminary data.</text>
</comment>
<dbReference type="Pfam" id="PF19081">
    <property type="entry name" value="Ig_7"/>
    <property type="match status" value="2"/>
</dbReference>
<evidence type="ECO:0000256" key="1">
    <source>
        <dbReference type="SAM" id="SignalP"/>
    </source>
</evidence>
<feature type="signal peptide" evidence="1">
    <location>
        <begin position="1"/>
        <end position="21"/>
    </location>
</feature>
<evidence type="ECO:0000313" key="4">
    <source>
        <dbReference type="Proteomes" id="UP000664628"/>
    </source>
</evidence>
<dbReference type="Proteomes" id="UP000664628">
    <property type="component" value="Unassembled WGS sequence"/>
</dbReference>
<feature type="chain" id="PRO_5045088717" description="Ig-like domain-containing protein" evidence="1">
    <location>
        <begin position="22"/>
        <end position="1220"/>
    </location>
</feature>
<gene>
    <name evidence="3" type="ORF">J2I46_17710</name>
</gene>
<organism evidence="3 4">
    <name type="scientific">Fibrella forsythiae</name>
    <dbReference type="NCBI Taxonomy" id="2817061"/>
    <lineage>
        <taxon>Bacteria</taxon>
        <taxon>Pseudomonadati</taxon>
        <taxon>Bacteroidota</taxon>
        <taxon>Cytophagia</taxon>
        <taxon>Cytophagales</taxon>
        <taxon>Spirosomataceae</taxon>
        <taxon>Fibrella</taxon>
    </lineage>
</organism>
<feature type="domain" description="Ig-like" evidence="2">
    <location>
        <begin position="737"/>
        <end position="813"/>
    </location>
</feature>
<sequence length="1220" mass="128543">MKTVQCIILTWLLLTPWWSKAQTDLPHTTPDPLPFTTLCQGATVDFTATVIDDGRRNGRYLVGLYPVGADGLRIAENVGTYVGTVTTRTAGTHSATNKIRVQFTMPRPLTANSGYYFRLFSMDYSQSYPTNSTLFTIKPQTLLTISGNPTIVAGSPATIFLTFTGTPPFTIDYNDYSSEYASVGYLRTQTFTTASGTIFPRMPTFDVQRIYDNVFVRNLRDATGCPGPNIVSGSATVTATPLELATFLDRSSICAGASLNAQYATANSSIRLQGDFIPLIQLSDASGNFGNPTNLGTGTQGNATTSVTIPNSVAAGTGYRIRIISPRADYNTLIAPRSAAITITKADKPSVTTPTSPCQGDANVTLQAAASGGGTLNWYNASGSRQSSAPTVSTGGAGTFSYKVSQTVGSCESDRVDVSVTVKPKSSAPSTNQNLNYCQNQGVDVLSANGPNLIWYDASRNSLGGNAPRPGTGSGGQQTFFVSRDENGCRSDLTEIKVNVTALPTAPGVSNPGAVCQYVDVPSLTANGQNLKWYTAETGGSGQNTAKPSSDQPGTTAFWVSQAVNNCEGPRAKIEQTINPASPDPTTAPVLLCKDQQATPLTANGTNLKWYNSGNGLIGATAPTPPTNQLGDFTYRVTQTTNGCESKKTDLVVSVKNTPGAPGVADLAICNNTTAPALNASGSGLRWYTVETGGTGASNAPALSTAQVGEQFYWVSQSIGTCEGPRAKLRVTVNALPPAPTAANPAAICQYVNVPVLAATGQNLKWYRVETGGTAEGPITPTSTTAGTTSFWVSQVVNNCEGPRAKLDQVINPASPDPTTSTVLLCRDQQTTPLTATGQNLKWYDANNSLLTSAPTPPTDHVRDITYKVSQTSNGCESRLVALLVQVRNTPGAPGVSPLSLCQNQLAQPLKATGDGLGWYTQATGGTATTALTPQTTTLGEQSYWVTQRFGTCESPRAVLLTTVYAVPAAPTTTDRTFCINDAPTSLTAVGQNLRWYDGSGTPKSTVTPSTSTGQTLSYTVTQTQNGCESAGKTVSVRVLNKASVRLTGDSVIVLYDSTAIRLRFGGDAPWRVRLWDGQVVTTSVSPLVKWVRPTQPGTASYEVQALDNDCGAGQILNKYQLIVLAPLAIDPVPTAAISLLVYPVPASQSITVDWTAPAGALVTMQLVNASGQVGWQSERRGTGHRATEVVDLSSQTAGPLIMNLLQENYPVKSIKLLKL</sequence>
<name>A0ABS3JKA0_9BACT</name>
<accession>A0ABS3JKA0</accession>
<dbReference type="EMBL" id="JAFMYW010000005">
    <property type="protein sequence ID" value="MBO0950437.1"/>
    <property type="molecule type" value="Genomic_DNA"/>
</dbReference>
<proteinExistence type="predicted"/>
<dbReference type="InterPro" id="IPR044023">
    <property type="entry name" value="Ig_7"/>
</dbReference>
<feature type="domain" description="Ig-like" evidence="2">
    <location>
        <begin position="348"/>
        <end position="424"/>
    </location>
</feature>
<evidence type="ECO:0000313" key="3">
    <source>
        <dbReference type="EMBL" id="MBO0950437.1"/>
    </source>
</evidence>
<keyword evidence="1" id="KW-0732">Signal</keyword>